<dbReference type="PANTHER" id="PTHR12921:SF0">
    <property type="entry name" value="UBIQUITIN-FOLD MODIFIER-CONJUGATING ENZYME 1"/>
    <property type="match status" value="1"/>
</dbReference>
<evidence type="ECO:0000256" key="2">
    <source>
        <dbReference type="ARBA" id="ARBA00013306"/>
    </source>
</evidence>
<name>A0A8J4USQ5_9MYCE</name>
<reference evidence="6" key="1">
    <citation type="submission" date="2020-01" db="EMBL/GenBank/DDBJ databases">
        <title>Development of genomics and gene disruption for Polysphondylium violaceum indicates a role for the polyketide synthase stlB in stalk morphogenesis.</title>
        <authorList>
            <person name="Narita B."/>
            <person name="Kawabe Y."/>
            <person name="Kin K."/>
            <person name="Saito T."/>
            <person name="Gibbs R."/>
            <person name="Kuspa A."/>
            <person name="Muzny D."/>
            <person name="Queller D."/>
            <person name="Richards S."/>
            <person name="Strassman J."/>
            <person name="Sucgang R."/>
            <person name="Worley K."/>
            <person name="Schaap P."/>
        </authorList>
    </citation>
    <scope>NUCLEOTIDE SEQUENCE</scope>
    <source>
        <strain evidence="6">QSvi11</strain>
    </source>
</reference>
<dbReference type="Proteomes" id="UP000695562">
    <property type="component" value="Unassembled WGS sequence"/>
</dbReference>
<evidence type="ECO:0000256" key="4">
    <source>
        <dbReference type="PIRNR" id="PIRNR008716"/>
    </source>
</evidence>
<evidence type="ECO:0000256" key="1">
    <source>
        <dbReference type="ARBA" id="ARBA00008451"/>
    </source>
</evidence>
<evidence type="ECO:0000313" key="7">
    <source>
        <dbReference type="Proteomes" id="UP000695562"/>
    </source>
</evidence>
<sequence length="164" mass="18958">MDNQTKQTVAQIPLLTVKAGPRDGDQWIERLKEEYQALIGYVEINKKADNDWFTIESNPMGTRWQGKCWYIYNFKKYEFDLEFDMPVTYPETAPELAIPELEGKTEKMYRGGKICLTVHFKPLWARNVPHFGIAHALALGLAPWLAAEVPHLVDNGMIKHHEDK</sequence>
<evidence type="ECO:0000256" key="5">
    <source>
        <dbReference type="PIRSR" id="PIRSR008716-1"/>
    </source>
</evidence>
<dbReference type="PIRSF" id="PIRSF008716">
    <property type="entry name" value="DUF1782"/>
    <property type="match status" value="1"/>
</dbReference>
<comment type="caution">
    <text evidence="6">The sequence shown here is derived from an EMBL/GenBank/DDBJ whole genome shotgun (WGS) entry which is preliminary data.</text>
</comment>
<evidence type="ECO:0000256" key="3">
    <source>
        <dbReference type="ARBA" id="ARBA00022786"/>
    </source>
</evidence>
<dbReference type="EMBL" id="AJWJ01000177">
    <property type="protein sequence ID" value="KAF2073891.1"/>
    <property type="molecule type" value="Genomic_DNA"/>
</dbReference>
<accession>A0A8J4USQ5</accession>
<dbReference type="AlphaFoldDB" id="A0A8J4USQ5"/>
<protein>
    <recommendedName>
        <fullName evidence="2 4">Ubiquitin-fold modifier-conjugating enzyme 1</fullName>
    </recommendedName>
</protein>
<evidence type="ECO:0000313" key="6">
    <source>
        <dbReference type="EMBL" id="KAF2073891.1"/>
    </source>
</evidence>
<proteinExistence type="inferred from homology"/>
<dbReference type="GO" id="GO:1990592">
    <property type="term" value="P:protein K69-linked ufmylation"/>
    <property type="evidence" value="ECO:0007669"/>
    <property type="project" value="TreeGrafter"/>
</dbReference>
<feature type="active site" description="Glycyl thioester intermediate" evidence="5">
    <location>
        <position position="115"/>
    </location>
</feature>
<dbReference type="GO" id="GO:0061657">
    <property type="term" value="F:UFM1 conjugating enzyme activity"/>
    <property type="evidence" value="ECO:0007669"/>
    <property type="project" value="InterPro"/>
</dbReference>
<dbReference type="Pfam" id="PF08694">
    <property type="entry name" value="UFC1"/>
    <property type="match status" value="1"/>
</dbReference>
<keyword evidence="3 4" id="KW-0833">Ubl conjugation pathway</keyword>
<dbReference type="OrthoDB" id="10256182at2759"/>
<dbReference type="InterPro" id="IPR014806">
    <property type="entry name" value="Ufc1"/>
</dbReference>
<comment type="similarity">
    <text evidence="1 4">Belongs to the ubiquitin-conjugating enzyme family. UFC1 subfamily.</text>
</comment>
<comment type="function">
    <text evidence="4">E2-like enzyme which forms an intermediate with UFM1 via a thioester linkage.</text>
</comment>
<dbReference type="Gene3D" id="3.10.110.10">
    <property type="entry name" value="Ubiquitin Conjugating Enzyme"/>
    <property type="match status" value="1"/>
</dbReference>
<dbReference type="PANTHER" id="PTHR12921">
    <property type="entry name" value="UBIQUITIN-FOLD MODIFIER-CONJUGATING ENZYME 1"/>
    <property type="match status" value="1"/>
</dbReference>
<dbReference type="SUPFAM" id="SSF54495">
    <property type="entry name" value="UBC-like"/>
    <property type="match status" value="1"/>
</dbReference>
<organism evidence="6 7">
    <name type="scientific">Polysphondylium violaceum</name>
    <dbReference type="NCBI Taxonomy" id="133409"/>
    <lineage>
        <taxon>Eukaryota</taxon>
        <taxon>Amoebozoa</taxon>
        <taxon>Evosea</taxon>
        <taxon>Eumycetozoa</taxon>
        <taxon>Dictyostelia</taxon>
        <taxon>Dictyosteliales</taxon>
        <taxon>Dictyosteliaceae</taxon>
        <taxon>Polysphondylium</taxon>
    </lineage>
</organism>
<keyword evidence="7" id="KW-1185">Reference proteome</keyword>
<gene>
    <name evidence="6" type="ORF">CYY_004815</name>
</gene>
<dbReference type="CDD" id="cd11686">
    <property type="entry name" value="UBCc_UFC1"/>
    <property type="match status" value="1"/>
</dbReference>
<dbReference type="InterPro" id="IPR016135">
    <property type="entry name" value="UBQ-conjugating_enzyme/RWD"/>
</dbReference>
<dbReference type="GO" id="GO:0005737">
    <property type="term" value="C:cytoplasm"/>
    <property type="evidence" value="ECO:0007669"/>
    <property type="project" value="TreeGrafter"/>
</dbReference>